<dbReference type="EMBL" id="OY660872">
    <property type="protein sequence ID" value="CAJ1063210.1"/>
    <property type="molecule type" value="Genomic_DNA"/>
</dbReference>
<keyword evidence="2" id="KW-0547">Nucleotide-binding</keyword>
<dbReference type="Gene3D" id="3.40.50.300">
    <property type="entry name" value="P-loop containing nucleotide triphosphate hydrolases"/>
    <property type="match status" value="4"/>
</dbReference>
<organism evidence="5 6">
    <name type="scientific">Xyrichtys novacula</name>
    <name type="common">Pearly razorfish</name>
    <name type="synonym">Hemipteronotus novacula</name>
    <dbReference type="NCBI Taxonomy" id="13765"/>
    <lineage>
        <taxon>Eukaryota</taxon>
        <taxon>Metazoa</taxon>
        <taxon>Chordata</taxon>
        <taxon>Craniata</taxon>
        <taxon>Vertebrata</taxon>
        <taxon>Euteleostomi</taxon>
        <taxon>Actinopterygii</taxon>
        <taxon>Neopterygii</taxon>
        <taxon>Teleostei</taxon>
        <taxon>Neoteleostei</taxon>
        <taxon>Acanthomorphata</taxon>
        <taxon>Eupercaria</taxon>
        <taxon>Labriformes</taxon>
        <taxon>Labridae</taxon>
        <taxon>Xyrichtys</taxon>
    </lineage>
</organism>
<comment type="similarity">
    <text evidence="1">Belongs to the TRAFAC class TrmE-Era-EngA-EngB-Septin-like GTPase superfamily. AIG1/Toc34/Toc159-like paraseptin GTPase family. IAN subfamily.</text>
</comment>
<name>A0AAV1FQI9_XYRNO</name>
<evidence type="ECO:0000256" key="3">
    <source>
        <dbReference type="ARBA" id="ARBA00023134"/>
    </source>
</evidence>
<gene>
    <name evidence="5" type="ORF">XNOV1_A004798</name>
</gene>
<dbReference type="PANTHER" id="PTHR10903:SF62">
    <property type="entry name" value="GTPASE IMAP FAMILY MEMBER 4-LIKE-RELATED"/>
    <property type="match status" value="1"/>
</dbReference>
<proteinExistence type="inferred from homology"/>
<dbReference type="SUPFAM" id="SSF52540">
    <property type="entry name" value="P-loop containing nucleoside triphosphate hydrolases"/>
    <property type="match status" value="3"/>
</dbReference>
<feature type="domain" description="AIG1-type G" evidence="4">
    <location>
        <begin position="8"/>
        <end position="319"/>
    </location>
</feature>
<feature type="domain" description="AIG1-type G" evidence="4">
    <location>
        <begin position="447"/>
        <end position="639"/>
    </location>
</feature>
<dbReference type="InterPro" id="IPR027417">
    <property type="entry name" value="P-loop_NTPase"/>
</dbReference>
<dbReference type="InterPro" id="IPR045058">
    <property type="entry name" value="GIMA/IAN/Toc"/>
</dbReference>
<evidence type="ECO:0000256" key="1">
    <source>
        <dbReference type="ARBA" id="ARBA00008535"/>
    </source>
</evidence>
<dbReference type="GO" id="GO:0005525">
    <property type="term" value="F:GTP binding"/>
    <property type="evidence" value="ECO:0007669"/>
    <property type="project" value="UniProtKB-KW"/>
</dbReference>
<evidence type="ECO:0000313" key="5">
    <source>
        <dbReference type="EMBL" id="CAJ1063210.1"/>
    </source>
</evidence>
<dbReference type="Proteomes" id="UP001178508">
    <property type="component" value="Chromosome 9"/>
</dbReference>
<accession>A0AAV1FQI9</accession>
<reference evidence="5" key="1">
    <citation type="submission" date="2023-08" db="EMBL/GenBank/DDBJ databases">
        <authorList>
            <person name="Alioto T."/>
            <person name="Alioto T."/>
            <person name="Gomez Garrido J."/>
        </authorList>
    </citation>
    <scope>NUCLEOTIDE SEQUENCE</scope>
</reference>
<dbReference type="PROSITE" id="PS51720">
    <property type="entry name" value="G_AIG1"/>
    <property type="match status" value="2"/>
</dbReference>
<protein>
    <submittedName>
        <fullName evidence="5">GTPase IMAP family member 8-like isoform X1</fullName>
    </submittedName>
</protein>
<sequence>MNPHLNPAPDLNIILLGNSGVGKSASGNTILGRTAFTSKLSFEPVTKEITVKEGTVFGKKISVIDTPGVLRSEDRFTNEQKKSVEAALRVIGDQESNSYLLFTKGERLGSKSQDEFIKSDPEGPLRPFAERFAGRLHVFNNENGGQEQVKELLKKSGHLRETDSRSATVEGRQVTVVDTPSITDKVLSPKKLFLEIIESVRKARPGPHAFLIVVEIGRVMSVEIKMFEVLLKMFGEDAKKYFMVLFTYGDKLKGKSIDTFINGKRELKDLVDRCGGRYCVFDNTKIGNREQVRNLLDKIDVMVETNKQYFTSDLLKKPSELWESIREFFLQLLAEIREAYENVRERIRGRRYQHFSEDDCELKEVTGFLRPWITGFYFEEDFREELCSVGVALFDLLNEKPKALLTPFSGNSPQQHLYSQVLTHSKMNPRPGEDLNLIFFRDSEVENPPVRMVLLGLSGDGKSSTGNTILGAERFESTASFNPVTGETSSASEMVEGQRVTVVDTPGLSGKHLSRRQLYQKIMGSVQAAEPRIGRITDIQIKLFELVERFFGRNALNYVVVLFTYGDELRGESIDNLIRTSQPVSDLVSRCGNRYCVFNNVCNDQNENRSQVRELLTKIRKMSRWNEVPYTSELFQRTMRARFKLRVKWWAVRHWFAQFLSCVDALRHQHMHHGYRPVPNQQRPHAH</sequence>
<dbReference type="Pfam" id="PF04548">
    <property type="entry name" value="AIG1"/>
    <property type="match status" value="3"/>
</dbReference>
<dbReference type="InterPro" id="IPR006703">
    <property type="entry name" value="G_AIG1"/>
</dbReference>
<dbReference type="AlphaFoldDB" id="A0AAV1FQI9"/>
<dbReference type="PANTHER" id="PTHR10903">
    <property type="entry name" value="GTPASE, IMAP FAMILY MEMBER-RELATED"/>
    <property type="match status" value="1"/>
</dbReference>
<keyword evidence="3" id="KW-0342">GTP-binding</keyword>
<evidence type="ECO:0000259" key="4">
    <source>
        <dbReference type="PROSITE" id="PS51720"/>
    </source>
</evidence>
<keyword evidence="6" id="KW-1185">Reference proteome</keyword>
<evidence type="ECO:0000256" key="2">
    <source>
        <dbReference type="ARBA" id="ARBA00022741"/>
    </source>
</evidence>
<evidence type="ECO:0000313" key="6">
    <source>
        <dbReference type="Proteomes" id="UP001178508"/>
    </source>
</evidence>